<keyword evidence="7 12" id="KW-1133">Transmembrane helix</keyword>
<sequence length="322" mass="36405">MTVIAARRYREGKMAEDVTLDCVAPEPLSPSEFVWIGLHEPSAEELQSVADCFGLHPLAVEDALKGLQLPKVEQYGDQLFLILRTAHLEGEQIAYGETSIFLGKGFIVTVRHGSARAHTDLRARLESAPVTLAHGPDYVLHSIMDFIVNGYFPIVEALEEQVLAMEAEAEADFLDRSAIKRIFAIRREIVRFQRLLGVMTDVAAHMVNHELPHVDADMVPYFRDVLDHVRRVEYRVTGLREFLTSAAETSSLLEQQRQGDITRNLAAWAAILAVPTAVAGIYGMNFKFMPELDWRYGYHITVAGMAIACGYLYWRFRRSRWL</sequence>
<evidence type="ECO:0000256" key="1">
    <source>
        <dbReference type="ARBA" id="ARBA00004651"/>
    </source>
</evidence>
<dbReference type="GO" id="GO:0050897">
    <property type="term" value="F:cobalt ion binding"/>
    <property type="evidence" value="ECO:0007669"/>
    <property type="project" value="TreeGrafter"/>
</dbReference>
<accession>A0A9X1ISY2</accession>
<evidence type="ECO:0000256" key="11">
    <source>
        <dbReference type="ARBA" id="ARBA00045497"/>
    </source>
</evidence>
<keyword evidence="4" id="KW-1003">Cell membrane</keyword>
<organism evidence="13 14">
    <name type="scientific">Sphingobium nicotianae</name>
    <dbReference type="NCBI Taxonomy" id="2782607"/>
    <lineage>
        <taxon>Bacteria</taxon>
        <taxon>Pseudomonadati</taxon>
        <taxon>Pseudomonadota</taxon>
        <taxon>Alphaproteobacteria</taxon>
        <taxon>Sphingomonadales</taxon>
        <taxon>Sphingomonadaceae</taxon>
        <taxon>Sphingobium</taxon>
    </lineage>
</organism>
<keyword evidence="5 12" id="KW-0812">Transmembrane</keyword>
<evidence type="ECO:0000256" key="9">
    <source>
        <dbReference type="ARBA" id="ARBA00023136"/>
    </source>
</evidence>
<evidence type="ECO:0000256" key="4">
    <source>
        <dbReference type="ARBA" id="ARBA00022475"/>
    </source>
</evidence>
<keyword evidence="8" id="KW-0406">Ion transport</keyword>
<comment type="caution">
    <text evidence="13">The sequence shown here is derived from an EMBL/GenBank/DDBJ whole genome shotgun (WGS) entry which is preliminary data.</text>
</comment>
<keyword evidence="3" id="KW-0813">Transport</keyword>
<name>A0A9X1ISY2_9SPHN</name>
<dbReference type="InterPro" id="IPR002523">
    <property type="entry name" value="MgTranspt_CorA/ZnTranspt_ZntB"/>
</dbReference>
<dbReference type="EMBL" id="JAHGAW010000012">
    <property type="protein sequence ID" value="MBT2188760.1"/>
    <property type="molecule type" value="Genomic_DNA"/>
</dbReference>
<dbReference type="SUPFAM" id="SSF143865">
    <property type="entry name" value="CorA soluble domain-like"/>
    <property type="match status" value="1"/>
</dbReference>
<evidence type="ECO:0000256" key="12">
    <source>
        <dbReference type="SAM" id="Phobius"/>
    </source>
</evidence>
<feature type="transmembrane region" description="Helical" evidence="12">
    <location>
        <begin position="265"/>
        <end position="284"/>
    </location>
</feature>
<protein>
    <submittedName>
        <fullName evidence="13">Magnesium and cobalt transport protein CorA</fullName>
    </submittedName>
</protein>
<dbReference type="GO" id="GO:0000287">
    <property type="term" value="F:magnesium ion binding"/>
    <property type="evidence" value="ECO:0007669"/>
    <property type="project" value="TreeGrafter"/>
</dbReference>
<dbReference type="Gene3D" id="1.20.58.340">
    <property type="entry name" value="Magnesium transport protein CorA, transmembrane region"/>
    <property type="match status" value="2"/>
</dbReference>
<evidence type="ECO:0000256" key="6">
    <source>
        <dbReference type="ARBA" id="ARBA00022842"/>
    </source>
</evidence>
<evidence type="ECO:0000313" key="13">
    <source>
        <dbReference type="EMBL" id="MBT2188760.1"/>
    </source>
</evidence>
<dbReference type="GO" id="GO:0015087">
    <property type="term" value="F:cobalt ion transmembrane transporter activity"/>
    <property type="evidence" value="ECO:0007669"/>
    <property type="project" value="TreeGrafter"/>
</dbReference>
<evidence type="ECO:0000256" key="2">
    <source>
        <dbReference type="ARBA" id="ARBA00009765"/>
    </source>
</evidence>
<evidence type="ECO:0000256" key="8">
    <source>
        <dbReference type="ARBA" id="ARBA00023065"/>
    </source>
</evidence>
<dbReference type="AlphaFoldDB" id="A0A9X1ISY2"/>
<dbReference type="InterPro" id="IPR045863">
    <property type="entry name" value="CorA_TM1_TM2"/>
</dbReference>
<evidence type="ECO:0000256" key="3">
    <source>
        <dbReference type="ARBA" id="ARBA00022448"/>
    </source>
</evidence>
<dbReference type="CDD" id="cd12830">
    <property type="entry name" value="MtCorA-like"/>
    <property type="match status" value="1"/>
</dbReference>
<comment type="catalytic activity">
    <reaction evidence="10">
        <text>Mg(2+)(in) = Mg(2+)(out)</text>
        <dbReference type="Rhea" id="RHEA:29827"/>
        <dbReference type="ChEBI" id="CHEBI:18420"/>
    </reaction>
</comment>
<dbReference type="RefSeq" id="WP_214625008.1">
    <property type="nucleotide sequence ID" value="NZ_JAHGAW010000012.1"/>
</dbReference>
<dbReference type="SUPFAM" id="SSF144083">
    <property type="entry name" value="Magnesium transport protein CorA, transmembrane region"/>
    <property type="match status" value="1"/>
</dbReference>
<keyword evidence="6" id="KW-0460">Magnesium</keyword>
<comment type="subcellular location">
    <subcellularLocation>
        <location evidence="1">Cell membrane</location>
        <topology evidence="1">Multi-pass membrane protein</topology>
    </subcellularLocation>
</comment>
<keyword evidence="9 12" id="KW-0472">Membrane</keyword>
<feature type="transmembrane region" description="Helical" evidence="12">
    <location>
        <begin position="296"/>
        <end position="314"/>
    </location>
</feature>
<dbReference type="Pfam" id="PF01544">
    <property type="entry name" value="CorA"/>
    <property type="match status" value="1"/>
</dbReference>
<comment type="similarity">
    <text evidence="2">Belongs to the CorA metal ion transporter (MIT) (TC 1.A.35) family.</text>
</comment>
<evidence type="ECO:0000256" key="7">
    <source>
        <dbReference type="ARBA" id="ARBA00022989"/>
    </source>
</evidence>
<dbReference type="Proteomes" id="UP001138757">
    <property type="component" value="Unassembled WGS sequence"/>
</dbReference>
<dbReference type="InterPro" id="IPR045861">
    <property type="entry name" value="CorA_cytoplasmic_dom"/>
</dbReference>
<evidence type="ECO:0000256" key="5">
    <source>
        <dbReference type="ARBA" id="ARBA00022692"/>
    </source>
</evidence>
<keyword evidence="14" id="KW-1185">Reference proteome</keyword>
<dbReference type="Gene3D" id="3.30.460.20">
    <property type="entry name" value="CorA soluble domain-like"/>
    <property type="match status" value="1"/>
</dbReference>
<dbReference type="FunFam" id="1.20.58.340:FF:000004">
    <property type="entry name" value="Magnesium transport protein CorA"/>
    <property type="match status" value="1"/>
</dbReference>
<dbReference type="PANTHER" id="PTHR46494:SF1">
    <property type="entry name" value="CORA FAMILY METAL ION TRANSPORTER (EUROFUNG)"/>
    <property type="match status" value="1"/>
</dbReference>
<evidence type="ECO:0000313" key="14">
    <source>
        <dbReference type="Proteomes" id="UP001138757"/>
    </source>
</evidence>
<dbReference type="GO" id="GO:0015095">
    <property type="term" value="F:magnesium ion transmembrane transporter activity"/>
    <property type="evidence" value="ECO:0007669"/>
    <property type="project" value="TreeGrafter"/>
</dbReference>
<gene>
    <name evidence="13" type="ORF">KK488_17545</name>
</gene>
<proteinExistence type="inferred from homology"/>
<dbReference type="GO" id="GO:0005886">
    <property type="term" value="C:plasma membrane"/>
    <property type="evidence" value="ECO:0007669"/>
    <property type="project" value="UniProtKB-SubCell"/>
</dbReference>
<dbReference type="PANTHER" id="PTHR46494">
    <property type="entry name" value="CORA FAMILY METAL ION TRANSPORTER (EUROFUNG)"/>
    <property type="match status" value="1"/>
</dbReference>
<evidence type="ECO:0000256" key="10">
    <source>
        <dbReference type="ARBA" id="ARBA00034269"/>
    </source>
</evidence>
<reference evidence="13" key="1">
    <citation type="submission" date="2021-05" db="EMBL/GenBank/DDBJ databases">
        <title>Genome of Sphingobium sp. strain.</title>
        <authorList>
            <person name="Fan R."/>
        </authorList>
    </citation>
    <scope>NUCLEOTIDE SEQUENCE</scope>
    <source>
        <strain evidence="13">H33</strain>
    </source>
</reference>
<comment type="function">
    <text evidence="11">Mediates influx of magnesium ions. Alternates between open and closed states. Activated by low cytoplasmic Mg(2+) levels. Inactive when cytoplasmic Mg(2+) levels are high.</text>
</comment>